<evidence type="ECO:0000256" key="1">
    <source>
        <dbReference type="SAM" id="Phobius"/>
    </source>
</evidence>
<protein>
    <submittedName>
        <fullName evidence="2">NADH dehydrogenase subunit 6</fullName>
    </submittedName>
</protein>
<accession>A0A343AXT8</accession>
<feature type="transmembrane region" description="Helical" evidence="1">
    <location>
        <begin position="6"/>
        <end position="23"/>
    </location>
</feature>
<feature type="transmembrane region" description="Helical" evidence="1">
    <location>
        <begin position="30"/>
        <end position="48"/>
    </location>
</feature>
<proteinExistence type="predicted"/>
<sequence>MMKFNLIHLFILLIMFFILYILLTNLIHPIFLILLIMIFTILTCTIISMKNSNYLYSIMMFFILISGLLIIFLYFASLSSNEPSNIQTPPTYMNSNMFLNLLLMIFIILLTPKYFPYIYSEINSLIFITENSFMNIKKIYTNPNINLTLMCMFFLFLSLLMVIKICSLKSSSLRKLN</sequence>
<keyword evidence="1" id="KW-0472">Membrane</keyword>
<feature type="transmembrane region" description="Helical" evidence="1">
    <location>
        <begin position="145"/>
        <end position="166"/>
    </location>
</feature>
<keyword evidence="1" id="KW-0812">Transmembrane</keyword>
<reference evidence="2" key="1">
    <citation type="submission" date="2016-10" db="EMBL/GenBank/DDBJ databases">
        <title>Characterization of the complete mitochondrial genome of the tramp ant Cardiocondyla obscurior (Formicidae: Myrmicinae).</title>
        <authorList>
            <person name="Liu L."/>
            <person name="Wang X.-Y."/>
            <person name="Ding M.-Y."/>
            <person name="Qian Z.-Q."/>
        </authorList>
    </citation>
    <scope>NUCLEOTIDE SEQUENCE</scope>
</reference>
<geneLocation type="mitochondrion" evidence="2"/>
<feature type="transmembrane region" description="Helical" evidence="1">
    <location>
        <begin position="97"/>
        <end position="115"/>
    </location>
</feature>
<gene>
    <name evidence="2" type="primary">nad6</name>
</gene>
<keyword evidence="2" id="KW-0496">Mitochondrion</keyword>
<dbReference type="AlphaFoldDB" id="A0A343AXT8"/>
<organism evidence="2">
    <name type="scientific">Cardiocondyla obscurior</name>
    <dbReference type="NCBI Taxonomy" id="286306"/>
    <lineage>
        <taxon>Eukaryota</taxon>
        <taxon>Metazoa</taxon>
        <taxon>Ecdysozoa</taxon>
        <taxon>Arthropoda</taxon>
        <taxon>Hexapoda</taxon>
        <taxon>Insecta</taxon>
        <taxon>Pterygota</taxon>
        <taxon>Neoptera</taxon>
        <taxon>Endopterygota</taxon>
        <taxon>Hymenoptera</taxon>
        <taxon>Apocrita</taxon>
        <taxon>Aculeata</taxon>
        <taxon>Formicoidea</taxon>
        <taxon>Formicidae</taxon>
        <taxon>Myrmicinae</taxon>
        <taxon>Cardiocondyla</taxon>
    </lineage>
</organism>
<dbReference type="EMBL" id="KX951753">
    <property type="protein sequence ID" value="APU52727.1"/>
    <property type="molecule type" value="Genomic_DNA"/>
</dbReference>
<feature type="transmembrane region" description="Helical" evidence="1">
    <location>
        <begin position="54"/>
        <end position="76"/>
    </location>
</feature>
<name>A0A343AXT8_9HYME</name>
<keyword evidence="1" id="KW-1133">Transmembrane helix</keyword>
<evidence type="ECO:0000313" key="2">
    <source>
        <dbReference type="EMBL" id="APU52727.1"/>
    </source>
</evidence>